<accession>A0A133Y6W0</accession>
<sequence length="40" mass="4614">MKATKICAFFCVIKQFELAKPHYLLKTYATCTTYFSTLTS</sequence>
<proteinExistence type="predicted"/>
<keyword evidence="2" id="KW-1185">Reference proteome</keyword>
<reference evidence="2" key="1">
    <citation type="submission" date="2016-01" db="EMBL/GenBank/DDBJ databases">
        <authorList>
            <person name="Mitreva M."/>
            <person name="Pepin K.H."/>
            <person name="Mihindukulasuriya K.A."/>
            <person name="Fulton R."/>
            <person name="Fronick C."/>
            <person name="O'Laughlin M."/>
            <person name="Miner T."/>
            <person name="Herter B."/>
            <person name="Rosa B.A."/>
            <person name="Cordes M."/>
            <person name="Tomlinson C."/>
            <person name="Wollam A."/>
            <person name="Palsikar V.B."/>
            <person name="Mardis E.R."/>
            <person name="Wilson R.K."/>
        </authorList>
    </citation>
    <scope>NUCLEOTIDE SEQUENCE [LARGE SCALE GENOMIC DNA]</scope>
    <source>
        <strain evidence="2">KA00274</strain>
    </source>
</reference>
<comment type="caution">
    <text evidence="1">The sequence shown here is derived from an EMBL/GenBank/DDBJ whole genome shotgun (WGS) entry which is preliminary data.</text>
</comment>
<evidence type="ECO:0000313" key="1">
    <source>
        <dbReference type="EMBL" id="KXB38931.1"/>
    </source>
</evidence>
<name>A0A133Y6W0_9FIRM</name>
<dbReference type="EMBL" id="LSCV01000045">
    <property type="protein sequence ID" value="KXB38931.1"/>
    <property type="molecule type" value="Genomic_DNA"/>
</dbReference>
<gene>
    <name evidence="1" type="ORF">HMPREF1872_01418</name>
</gene>
<dbReference type="AlphaFoldDB" id="A0A133Y6W0"/>
<evidence type="ECO:0000313" key="2">
    <source>
        <dbReference type="Proteomes" id="UP000070080"/>
    </source>
</evidence>
<organism evidence="1 2">
    <name type="scientific">Amygdalobacter nucleatus</name>
    <dbReference type="NCBI Taxonomy" id="3029274"/>
    <lineage>
        <taxon>Bacteria</taxon>
        <taxon>Bacillati</taxon>
        <taxon>Bacillota</taxon>
        <taxon>Clostridia</taxon>
        <taxon>Eubacteriales</taxon>
        <taxon>Oscillospiraceae</taxon>
        <taxon>Amygdalobacter</taxon>
    </lineage>
</organism>
<protein>
    <submittedName>
        <fullName evidence="1">Uncharacterized protein</fullName>
    </submittedName>
</protein>
<dbReference type="Proteomes" id="UP000070080">
    <property type="component" value="Unassembled WGS sequence"/>
</dbReference>